<dbReference type="InterPro" id="IPR017853">
    <property type="entry name" value="GH"/>
</dbReference>
<dbReference type="PANTHER" id="PTHR10357">
    <property type="entry name" value="ALPHA-AMYLASE FAMILY MEMBER"/>
    <property type="match status" value="1"/>
</dbReference>
<dbReference type="Gene3D" id="3.30.1590.10">
    <property type="entry name" value="Maltooligosyl trehalose synthase, domain 2"/>
    <property type="match status" value="1"/>
</dbReference>
<reference evidence="2 3" key="1">
    <citation type="submission" date="2019-06" db="EMBL/GenBank/DDBJ databases">
        <title>YIM 131921 draft genome.</title>
        <authorList>
            <person name="Jiang L."/>
        </authorList>
    </citation>
    <scope>NUCLEOTIDE SEQUENCE [LARGE SCALE GENOMIC DNA]</scope>
    <source>
        <strain evidence="2 3">YIM 131921</strain>
    </source>
</reference>
<sequence length="751" mass="83507">MTASLPLATYRLQLREGMTFDRAIDRLPAIKKLGASHLYLSPIFTATRGSTHGYDVTDPGEVEPSLGGREGFERLARAAQDAGLGVIIDIVPNHTAFNLQNPWLLDVLRHGERSRWARHFDIDWGAGRLVLPFLPEPFEAMLDSGRVEAKEGEDGPVLCAGELEIPLTPHPLTEAERAGEPEALRELHARQAWRLAHWELERDGVTHRRFFNVTGLIGMRVEDGQVFDDTHALTFDLLRAGLVQGLRVDHVDGLADPGAYLQRLREAVGDCPIWIEKILVGDERLPPWPVEGTTGYEACAAITRVLTDQKGLQDLDALWRRETGEEREWPQVLAEAKGQVILQDLAAELAQLKNLAMTAACASGEVEAGEEALREAVLALLVEVPRYRTYLEAEDPERRVEDLAIMQSCADRAAKGLVSDVALRFVARAICDGDTEEALRLRVRFQQVTGALMAKSQEDTAFFRFTRCLAHCEVGGEPGDPVWTAEQFGAWLGERSGRDLTLTSSHDTKRAEDARMRLVAMTHRPDAFARIWEASKRVSGADRVPVATRWYIVQSLLALWEDGRNGLADRLAKHLEKAMREAREVTNWTHPREDAEQRPEDFARALAEGWAKELPDGASELIARADELSLAQLAIKCVMPGIPDFYQGAEGPLHHLTDPDNRLAVDWDRLGEPEPGRFAEHKDALTRQLLALRAEHPGLSTATTRIDEAGQGWRLVRESGDGRLVLSLAWGQGKDVVQVEWSPLESVHAAE</sequence>
<dbReference type="InterPro" id="IPR013797">
    <property type="entry name" value="Maltooligo_trehalose_synth_4"/>
</dbReference>
<protein>
    <submittedName>
        <fullName evidence="2">Malto-oligosyltrehalose synthase</fullName>
    </submittedName>
</protein>
<dbReference type="PANTHER" id="PTHR10357:SF216">
    <property type="entry name" value="MALTOOLIGOSYL TREHALOSE SYNTHASE-RELATED"/>
    <property type="match status" value="1"/>
</dbReference>
<dbReference type="Gene3D" id="3.30.750.90">
    <property type="match status" value="1"/>
</dbReference>
<dbReference type="NCBIfam" id="TIGR02401">
    <property type="entry name" value="trehalose_TreY"/>
    <property type="match status" value="1"/>
</dbReference>
<evidence type="ECO:0000313" key="3">
    <source>
        <dbReference type="Proteomes" id="UP000305887"/>
    </source>
</evidence>
<dbReference type="InterPro" id="IPR012767">
    <property type="entry name" value="Trehalose_TreY"/>
</dbReference>
<name>A0A5C4MRZ3_9RHOB</name>
<dbReference type="GO" id="GO:0047470">
    <property type="term" value="F:(1,4)-alpha-D-glucan 1-alpha-D-glucosylmutase activity"/>
    <property type="evidence" value="ECO:0007669"/>
    <property type="project" value="TreeGrafter"/>
</dbReference>
<accession>A0A5C4MRZ3</accession>
<dbReference type="GO" id="GO:0005992">
    <property type="term" value="P:trehalose biosynthetic process"/>
    <property type="evidence" value="ECO:0007669"/>
    <property type="project" value="TreeGrafter"/>
</dbReference>
<proteinExistence type="predicted"/>
<dbReference type="Gene3D" id="3.20.20.80">
    <property type="entry name" value="Glycosidases"/>
    <property type="match status" value="2"/>
</dbReference>
<dbReference type="Gene3D" id="1.10.10.470">
    <property type="entry name" value="Maltooligosyl trehalose synthase, domain 4"/>
    <property type="match status" value="1"/>
</dbReference>
<dbReference type="OrthoDB" id="9761577at2"/>
<dbReference type="InterPro" id="IPR006047">
    <property type="entry name" value="GH13_cat_dom"/>
</dbReference>
<dbReference type="Pfam" id="PF00128">
    <property type="entry name" value="Alpha-amylase"/>
    <property type="match status" value="1"/>
</dbReference>
<dbReference type="RefSeq" id="WP_139077471.1">
    <property type="nucleotide sequence ID" value="NZ_VDFU01000015.1"/>
</dbReference>
<dbReference type="EMBL" id="VDFU01000015">
    <property type="protein sequence ID" value="TNC48742.1"/>
    <property type="molecule type" value="Genomic_DNA"/>
</dbReference>
<gene>
    <name evidence="2" type="primary">treY</name>
    <name evidence="2" type="ORF">FHG66_13075</name>
</gene>
<keyword evidence="3" id="KW-1185">Reference proteome</keyword>
<comment type="caution">
    <text evidence="2">The sequence shown here is derived from an EMBL/GenBank/DDBJ whole genome shotgun (WGS) entry which is preliminary data.</text>
</comment>
<evidence type="ECO:0000313" key="2">
    <source>
        <dbReference type="EMBL" id="TNC48742.1"/>
    </source>
</evidence>
<dbReference type="AlphaFoldDB" id="A0A5C4MRZ3"/>
<dbReference type="Proteomes" id="UP000305887">
    <property type="component" value="Unassembled WGS sequence"/>
</dbReference>
<organism evidence="2 3">
    <name type="scientific">Rubellimicrobium rubrum</name>
    <dbReference type="NCBI Taxonomy" id="2585369"/>
    <lineage>
        <taxon>Bacteria</taxon>
        <taxon>Pseudomonadati</taxon>
        <taxon>Pseudomonadota</taxon>
        <taxon>Alphaproteobacteria</taxon>
        <taxon>Rhodobacterales</taxon>
        <taxon>Roseobacteraceae</taxon>
        <taxon>Rubellimicrobium</taxon>
    </lineage>
</organism>
<dbReference type="GO" id="GO:0030980">
    <property type="term" value="P:alpha-glucan catabolic process"/>
    <property type="evidence" value="ECO:0007669"/>
    <property type="project" value="TreeGrafter"/>
</dbReference>
<dbReference type="CDD" id="cd11336">
    <property type="entry name" value="AmyAc_MTSase"/>
    <property type="match status" value="1"/>
</dbReference>
<evidence type="ECO:0000259" key="1">
    <source>
        <dbReference type="SMART" id="SM00642"/>
    </source>
</evidence>
<feature type="domain" description="Glycosyl hydrolase family 13 catalytic" evidence="1">
    <location>
        <begin position="6"/>
        <end position="398"/>
    </location>
</feature>
<dbReference type="SUPFAM" id="SSF51445">
    <property type="entry name" value="(Trans)glycosidases"/>
    <property type="match status" value="1"/>
</dbReference>
<dbReference type="SMART" id="SM00642">
    <property type="entry name" value="Aamy"/>
    <property type="match status" value="1"/>
</dbReference>